<sequence>MDDKKRYSLVQPPEAPTRFHFGDDAALCAPDRDQAHPQAHPVGSDQGGGPKKIKPIRFFVAGVCIVLVACACFLAYVAFFHKDEGALQPDPNVKVGTLTGASADLDKIAEEAQVSFSINAAPEFETGTAPGNLTIENLEINNNRFTVAINLEEDGREVYRSGYLDPGQYIESAPLSEDLPPGDYPAVATIETFRLSDNTPIGRVAAELVLHVKG</sequence>
<organism evidence="3 4">
    <name type="scientific">Eggerthella lenta (strain ATCC 25559 / DSM 2243 / CCUG 17323 / JCM 9979 / KCTC 3265 / NCTC 11813 / VPI 0255 / 1899 B)</name>
    <name type="common">Eubacterium lentum</name>
    <dbReference type="NCBI Taxonomy" id="479437"/>
    <lineage>
        <taxon>Bacteria</taxon>
        <taxon>Bacillati</taxon>
        <taxon>Actinomycetota</taxon>
        <taxon>Coriobacteriia</taxon>
        <taxon>Eggerthellales</taxon>
        <taxon>Eggerthellaceae</taxon>
        <taxon>Eggerthella</taxon>
    </lineage>
</organism>
<evidence type="ECO:0000313" key="4">
    <source>
        <dbReference type="Proteomes" id="UP000001377"/>
    </source>
</evidence>
<feature type="region of interest" description="Disordered" evidence="1">
    <location>
        <begin position="1"/>
        <end position="48"/>
    </location>
</feature>
<protein>
    <submittedName>
        <fullName evidence="3">Uncharacterized protein</fullName>
    </submittedName>
</protein>
<dbReference type="AlphaFoldDB" id="C8WHZ2"/>
<feature type="transmembrane region" description="Helical" evidence="2">
    <location>
        <begin position="58"/>
        <end position="79"/>
    </location>
</feature>
<dbReference type="OrthoDB" id="2087872at2"/>
<keyword evidence="2" id="KW-1133">Transmembrane helix</keyword>
<gene>
    <name evidence="3" type="ordered locus">Elen_1768</name>
</gene>
<accession>C8WHZ2</accession>
<evidence type="ECO:0000256" key="1">
    <source>
        <dbReference type="SAM" id="MobiDB-lite"/>
    </source>
</evidence>
<dbReference type="STRING" id="479437.Elen_1768"/>
<keyword evidence="2" id="KW-0812">Transmembrane</keyword>
<dbReference type="PaxDb" id="479437-Elen_1768"/>
<evidence type="ECO:0000256" key="2">
    <source>
        <dbReference type="SAM" id="Phobius"/>
    </source>
</evidence>
<proteinExistence type="predicted"/>
<keyword evidence="4" id="KW-1185">Reference proteome</keyword>
<dbReference type="eggNOG" id="ENOG503320N">
    <property type="taxonomic scope" value="Bacteria"/>
</dbReference>
<dbReference type="Proteomes" id="UP000001377">
    <property type="component" value="Chromosome"/>
</dbReference>
<reference evidence="3 4" key="1">
    <citation type="journal article" date="2009" name="Stand. Genomic Sci.">
        <title>Complete genome sequence of Eggerthella lenta type strain (IPP VPI 0255).</title>
        <authorList>
            <person name="Saunders E."/>
            <person name="Pukall R."/>
            <person name="Abt B."/>
            <person name="Lapidus A."/>
            <person name="Glavina Del Rio T."/>
            <person name="Copeland A."/>
            <person name="Tice H."/>
            <person name="Cheng J.F."/>
            <person name="Lucas S."/>
            <person name="Chen F."/>
            <person name="Nolan M."/>
            <person name="Bruce D."/>
            <person name="Goodwin L."/>
            <person name="Pitluck S."/>
            <person name="Ivanova N."/>
            <person name="Mavromatis K."/>
            <person name="Ovchinnikova G."/>
            <person name="Pati A."/>
            <person name="Chen A."/>
            <person name="Palaniappan K."/>
            <person name="Land M."/>
            <person name="Hauser L."/>
            <person name="Chang Y.J."/>
            <person name="Jeffries C.D."/>
            <person name="Chain P."/>
            <person name="Meincke L."/>
            <person name="Sims D."/>
            <person name="Brettin T."/>
            <person name="Detter J.C."/>
            <person name="Goker M."/>
            <person name="Bristow J."/>
            <person name="Eisen J.A."/>
            <person name="Markowitz V."/>
            <person name="Hugenholtz P."/>
            <person name="Kyrpides N.C."/>
            <person name="Klenk H.P."/>
            <person name="Han C."/>
        </authorList>
    </citation>
    <scope>NUCLEOTIDE SEQUENCE [LARGE SCALE GENOMIC DNA]</scope>
    <source>
        <strain evidence="4">ATCC 25559 / DSM 2243 / CCUG 17323 / JCM 9979 / KCTC 3265 / NCTC 11813 / VPI 0255 / 1899 B</strain>
    </source>
</reference>
<dbReference type="BioCyc" id="ELEN479437:G1GFY-1780-MONOMER"/>
<dbReference type="RefSeq" id="WP_015760776.1">
    <property type="nucleotide sequence ID" value="NC_013204.1"/>
</dbReference>
<keyword evidence="2" id="KW-0472">Membrane</keyword>
<dbReference type="KEGG" id="ele:Elen_1768"/>
<name>C8WHZ2_EGGLE</name>
<dbReference type="HOGENOM" id="CLU_098580_1_0_11"/>
<dbReference type="EMBL" id="CP001726">
    <property type="protein sequence ID" value="ACV55733.1"/>
    <property type="molecule type" value="Genomic_DNA"/>
</dbReference>
<evidence type="ECO:0000313" key="3">
    <source>
        <dbReference type="EMBL" id="ACV55733.1"/>
    </source>
</evidence>